<organism evidence="2 3">
    <name type="scientific">Setaria italica</name>
    <name type="common">Foxtail millet</name>
    <name type="synonym">Panicum italicum</name>
    <dbReference type="NCBI Taxonomy" id="4555"/>
    <lineage>
        <taxon>Eukaryota</taxon>
        <taxon>Viridiplantae</taxon>
        <taxon>Streptophyta</taxon>
        <taxon>Embryophyta</taxon>
        <taxon>Tracheophyta</taxon>
        <taxon>Spermatophyta</taxon>
        <taxon>Magnoliopsida</taxon>
        <taxon>Liliopsida</taxon>
        <taxon>Poales</taxon>
        <taxon>Poaceae</taxon>
        <taxon>PACMAD clade</taxon>
        <taxon>Panicoideae</taxon>
        <taxon>Panicodae</taxon>
        <taxon>Paniceae</taxon>
        <taxon>Cenchrinae</taxon>
        <taxon>Setaria</taxon>
    </lineage>
</organism>
<dbReference type="Gramene" id="KQL29839">
    <property type="protein sequence ID" value="KQL29839"/>
    <property type="gene ID" value="SETIT_018377mg"/>
</dbReference>
<proteinExistence type="predicted"/>
<dbReference type="HOGENOM" id="CLU_1356714_0_0_1"/>
<evidence type="ECO:0000256" key="1">
    <source>
        <dbReference type="SAM" id="MobiDB-lite"/>
    </source>
</evidence>
<sequence length="202" mass="20651">MAATTTSGAGGSRWPDLLVTGADPSPFGVDPSFPCASSPLLVPAVMWLLAHRRRLGGAVGGCRPRAAGDLSSSPRGRVTGPRGARPGCEAVCDGGSVVRSGRAYPSFLLTAGLSLLPAIKAANASGCRRHIQGPTFTGRLTTLPLTRSGCHRHIQGRAFQGRVTTLPPQVAASSPLAPSDSFMADARRGSHTSGAMVVVEDG</sequence>
<dbReference type="Proteomes" id="UP000004995">
    <property type="component" value="Unassembled WGS sequence"/>
</dbReference>
<name>K3YVT1_SETIT</name>
<dbReference type="InParanoid" id="K3YVT1"/>
<evidence type="ECO:0000313" key="2">
    <source>
        <dbReference type="EnsemblPlants" id="KQL29839"/>
    </source>
</evidence>
<reference evidence="3" key="1">
    <citation type="journal article" date="2012" name="Nat. Biotechnol.">
        <title>Reference genome sequence of the model plant Setaria.</title>
        <authorList>
            <person name="Bennetzen J.L."/>
            <person name="Schmutz J."/>
            <person name="Wang H."/>
            <person name="Percifield R."/>
            <person name="Hawkins J."/>
            <person name="Pontaroli A.C."/>
            <person name="Estep M."/>
            <person name="Feng L."/>
            <person name="Vaughn J.N."/>
            <person name="Grimwood J."/>
            <person name="Jenkins J."/>
            <person name="Barry K."/>
            <person name="Lindquist E."/>
            <person name="Hellsten U."/>
            <person name="Deshpande S."/>
            <person name="Wang X."/>
            <person name="Wu X."/>
            <person name="Mitros T."/>
            <person name="Triplett J."/>
            <person name="Yang X."/>
            <person name="Ye C.Y."/>
            <person name="Mauro-Herrera M."/>
            <person name="Wang L."/>
            <person name="Li P."/>
            <person name="Sharma M."/>
            <person name="Sharma R."/>
            <person name="Ronald P.C."/>
            <person name="Panaud O."/>
            <person name="Kellogg E.A."/>
            <person name="Brutnell T.P."/>
            <person name="Doust A.N."/>
            <person name="Tuskan G.A."/>
            <person name="Rokhsar D."/>
            <person name="Devos K.M."/>
        </authorList>
    </citation>
    <scope>NUCLEOTIDE SEQUENCE [LARGE SCALE GENOMIC DNA]</scope>
    <source>
        <strain evidence="3">cv. Yugu1</strain>
    </source>
</reference>
<dbReference type="AlphaFoldDB" id="K3YVT1"/>
<reference evidence="2" key="2">
    <citation type="submission" date="2018-08" db="UniProtKB">
        <authorList>
            <consortium name="EnsemblPlants"/>
        </authorList>
    </citation>
    <scope>IDENTIFICATION</scope>
    <source>
        <strain evidence="2">Yugu1</strain>
    </source>
</reference>
<dbReference type="EMBL" id="AGNK02000354">
    <property type="status" value="NOT_ANNOTATED_CDS"/>
    <property type="molecule type" value="Genomic_DNA"/>
</dbReference>
<feature type="region of interest" description="Disordered" evidence="1">
    <location>
        <begin position="65"/>
        <end position="85"/>
    </location>
</feature>
<dbReference type="EnsemblPlants" id="KQL29839">
    <property type="protein sequence ID" value="KQL29839"/>
    <property type="gene ID" value="SETIT_018377mg"/>
</dbReference>
<accession>K3YVT1</accession>
<protein>
    <submittedName>
        <fullName evidence="2">Uncharacterized protein</fullName>
    </submittedName>
</protein>
<evidence type="ECO:0000313" key="3">
    <source>
        <dbReference type="Proteomes" id="UP000004995"/>
    </source>
</evidence>
<keyword evidence="3" id="KW-1185">Reference proteome</keyword>